<reference evidence="4" key="1">
    <citation type="journal article" date="2013" name="Nature">
        <title>Pan genome of the phytoplankton Emiliania underpins its global distribution.</title>
        <authorList>
            <person name="Read B.A."/>
            <person name="Kegel J."/>
            <person name="Klute M.J."/>
            <person name="Kuo A."/>
            <person name="Lefebvre S.C."/>
            <person name="Maumus F."/>
            <person name="Mayer C."/>
            <person name="Miller J."/>
            <person name="Monier A."/>
            <person name="Salamov A."/>
            <person name="Young J."/>
            <person name="Aguilar M."/>
            <person name="Claverie J.M."/>
            <person name="Frickenhaus S."/>
            <person name="Gonzalez K."/>
            <person name="Herman E.K."/>
            <person name="Lin Y.C."/>
            <person name="Napier J."/>
            <person name="Ogata H."/>
            <person name="Sarno A.F."/>
            <person name="Shmutz J."/>
            <person name="Schroeder D."/>
            <person name="de Vargas C."/>
            <person name="Verret F."/>
            <person name="von Dassow P."/>
            <person name="Valentin K."/>
            <person name="Van de Peer Y."/>
            <person name="Wheeler G."/>
            <person name="Dacks J.B."/>
            <person name="Delwiche C.F."/>
            <person name="Dyhrman S.T."/>
            <person name="Glockner G."/>
            <person name="John U."/>
            <person name="Richards T."/>
            <person name="Worden A.Z."/>
            <person name="Zhang X."/>
            <person name="Grigoriev I.V."/>
            <person name="Allen A.E."/>
            <person name="Bidle K."/>
            <person name="Borodovsky M."/>
            <person name="Bowler C."/>
            <person name="Brownlee C."/>
            <person name="Cock J.M."/>
            <person name="Elias M."/>
            <person name="Gladyshev V.N."/>
            <person name="Groth M."/>
            <person name="Guda C."/>
            <person name="Hadaegh A."/>
            <person name="Iglesias-Rodriguez M.D."/>
            <person name="Jenkins J."/>
            <person name="Jones B.M."/>
            <person name="Lawson T."/>
            <person name="Leese F."/>
            <person name="Lindquist E."/>
            <person name="Lobanov A."/>
            <person name="Lomsadze A."/>
            <person name="Malik S.B."/>
            <person name="Marsh M.E."/>
            <person name="Mackinder L."/>
            <person name="Mock T."/>
            <person name="Mueller-Roeber B."/>
            <person name="Pagarete A."/>
            <person name="Parker M."/>
            <person name="Probert I."/>
            <person name="Quesneville H."/>
            <person name="Raines C."/>
            <person name="Rensing S.A."/>
            <person name="Riano-Pachon D.M."/>
            <person name="Richier S."/>
            <person name="Rokitta S."/>
            <person name="Shiraiwa Y."/>
            <person name="Soanes D.M."/>
            <person name="van der Giezen M."/>
            <person name="Wahlund T.M."/>
            <person name="Williams B."/>
            <person name="Wilson W."/>
            <person name="Wolfe G."/>
            <person name="Wurch L.L."/>
        </authorList>
    </citation>
    <scope>NUCLEOTIDE SEQUENCE</scope>
</reference>
<feature type="domain" description="Calcineurin-like phosphoesterase" evidence="2">
    <location>
        <begin position="2"/>
        <end position="238"/>
    </location>
</feature>
<keyword evidence="4" id="KW-1185">Reference proteome</keyword>
<dbReference type="STRING" id="2903.R1BBJ4"/>
<dbReference type="RefSeq" id="XP_005759507.1">
    <property type="nucleotide sequence ID" value="XM_005759450.1"/>
</dbReference>
<reference evidence="3" key="2">
    <citation type="submission" date="2024-10" db="UniProtKB">
        <authorList>
            <consortium name="EnsemblProtists"/>
        </authorList>
    </citation>
    <scope>IDENTIFICATION</scope>
</reference>
<dbReference type="eggNOG" id="ENOG502S3P6">
    <property type="taxonomic scope" value="Eukaryota"/>
</dbReference>
<dbReference type="PaxDb" id="2903-EOD07078"/>
<evidence type="ECO:0000259" key="2">
    <source>
        <dbReference type="Pfam" id="PF00149"/>
    </source>
</evidence>
<protein>
    <recommendedName>
        <fullName evidence="2">Calcineurin-like phosphoesterase domain-containing protein</fullName>
    </recommendedName>
</protein>
<dbReference type="PANTHER" id="PTHR37523:SF1">
    <property type="entry name" value="CALCINEURIN-LIKE PHOSPHOESTERASE DOMAIN-CONTAINING PROTEIN"/>
    <property type="match status" value="1"/>
</dbReference>
<dbReference type="GeneID" id="17253232"/>
<dbReference type="InterPro" id="IPR029052">
    <property type="entry name" value="Metallo-depent_PP-like"/>
</dbReference>
<dbReference type="HOGENOM" id="CLU_716548_0_0_1"/>
<dbReference type="EnsemblProtists" id="EOD07078">
    <property type="protein sequence ID" value="EOD07078"/>
    <property type="gene ID" value="EMIHUDRAFT_198349"/>
</dbReference>
<dbReference type="GO" id="GO:0016787">
    <property type="term" value="F:hydrolase activity"/>
    <property type="evidence" value="ECO:0007669"/>
    <property type="project" value="InterPro"/>
</dbReference>
<feature type="region of interest" description="Disordered" evidence="1">
    <location>
        <begin position="363"/>
        <end position="386"/>
    </location>
</feature>
<organism evidence="3 4">
    <name type="scientific">Emiliania huxleyi (strain CCMP1516)</name>
    <dbReference type="NCBI Taxonomy" id="280463"/>
    <lineage>
        <taxon>Eukaryota</taxon>
        <taxon>Haptista</taxon>
        <taxon>Haptophyta</taxon>
        <taxon>Prymnesiophyceae</taxon>
        <taxon>Isochrysidales</taxon>
        <taxon>Noelaerhabdaceae</taxon>
        <taxon>Emiliania</taxon>
    </lineage>
</organism>
<evidence type="ECO:0000313" key="3">
    <source>
        <dbReference type="EnsemblProtists" id="EOD07078"/>
    </source>
</evidence>
<evidence type="ECO:0000313" key="4">
    <source>
        <dbReference type="Proteomes" id="UP000013827"/>
    </source>
</evidence>
<sequence>MLRLLLASDVHDDTSAIEALRAWLSSHDLLGKLDAVLCPGDLTTAPAASLDAQEEARYEAAAQRVLDGLGSLAPRLVFSPGNHDPPRFFSGFGGGNSSASTSNAHARSLSLAPGLWLAGWGGSATATEEGVPVWPGWPLSEDENAAGYAQLQRALRGGGSAGASFDGPGPGDSLLLLPHCGPAGAGTTVVTAADPNNPSSPGMRRAPILSGSHHLSALLDSRLLQRQCVAVVHGHTHAGVGLSSLGRVPVINPGSLRFGRRFGLLTLRREPDQWQLESLHFHALDGVSPSHGSSAPTAASLALSPPVADAAAACGEWRPWLLAGGALCLAAPLALSRLASLLARLSAGATGYSGVRAGNHVFYDPGGSETERRSGERPLVYSPSRA</sequence>
<dbReference type="AlphaFoldDB" id="A0A0D3I743"/>
<accession>A0A0D3I743</accession>
<dbReference type="Proteomes" id="UP000013827">
    <property type="component" value="Unassembled WGS sequence"/>
</dbReference>
<dbReference type="SUPFAM" id="SSF56300">
    <property type="entry name" value="Metallo-dependent phosphatases"/>
    <property type="match status" value="1"/>
</dbReference>
<dbReference type="InterPro" id="IPR004843">
    <property type="entry name" value="Calcineurin-like_PHP"/>
</dbReference>
<evidence type="ECO:0000256" key="1">
    <source>
        <dbReference type="SAM" id="MobiDB-lite"/>
    </source>
</evidence>
<proteinExistence type="predicted"/>
<name>A0A0D3I743_EMIH1</name>
<dbReference type="Pfam" id="PF00149">
    <property type="entry name" value="Metallophos"/>
    <property type="match status" value="1"/>
</dbReference>
<dbReference type="Gene3D" id="3.60.21.10">
    <property type="match status" value="1"/>
</dbReference>
<dbReference type="OMA" id="NVHGHTH"/>
<dbReference type="PANTHER" id="PTHR37523">
    <property type="entry name" value="METALLOPHOSPHOESTERASE"/>
    <property type="match status" value="1"/>
</dbReference>
<dbReference type="KEGG" id="ehx:EMIHUDRAFT_198349"/>